<evidence type="ECO:0000256" key="3">
    <source>
        <dbReference type="ARBA" id="ARBA00022692"/>
    </source>
</evidence>
<keyword evidence="4" id="KW-1133">Transmembrane helix</keyword>
<evidence type="ECO:0000259" key="8">
    <source>
        <dbReference type="SMART" id="SM00244"/>
    </source>
</evidence>
<organism evidence="9">
    <name type="scientific">invertebrate metagenome</name>
    <dbReference type="NCBI Taxonomy" id="1711999"/>
    <lineage>
        <taxon>unclassified sequences</taxon>
        <taxon>metagenomes</taxon>
        <taxon>organismal metagenomes</taxon>
    </lineage>
</organism>
<feature type="domain" description="Band 7" evidence="8">
    <location>
        <begin position="71"/>
        <end position="250"/>
    </location>
</feature>
<dbReference type="NCBIfam" id="TIGR01933">
    <property type="entry name" value="hflK"/>
    <property type="match status" value="1"/>
</dbReference>
<dbReference type="SMART" id="SM00244">
    <property type="entry name" value="PHB"/>
    <property type="match status" value="1"/>
</dbReference>
<dbReference type="Gene3D" id="3.30.479.30">
    <property type="entry name" value="Band 7 domain"/>
    <property type="match status" value="1"/>
</dbReference>
<keyword evidence="3" id="KW-0812">Transmembrane</keyword>
<dbReference type="EMBL" id="LR026963">
    <property type="protein sequence ID" value="VBB69802.1"/>
    <property type="molecule type" value="Genomic_DNA"/>
</dbReference>
<dbReference type="AlphaFoldDB" id="A0A484HD91"/>
<proteinExistence type="inferred from homology"/>
<feature type="compositionally biased region" description="Gly residues" evidence="7">
    <location>
        <begin position="1"/>
        <end position="27"/>
    </location>
</feature>
<accession>A0A484HD91</accession>
<comment type="similarity">
    <text evidence="2">Belongs to the band 7/mec-2 family. HflK subfamily.</text>
</comment>
<evidence type="ECO:0000256" key="6">
    <source>
        <dbReference type="SAM" id="Coils"/>
    </source>
</evidence>
<evidence type="ECO:0000256" key="5">
    <source>
        <dbReference type="ARBA" id="ARBA00023136"/>
    </source>
</evidence>
<dbReference type="PANTHER" id="PTHR43327">
    <property type="entry name" value="STOMATIN-LIKE PROTEIN 2, MITOCHONDRIAL"/>
    <property type="match status" value="1"/>
</dbReference>
<protein>
    <submittedName>
        <fullName evidence="9">HflK protein</fullName>
    </submittedName>
</protein>
<dbReference type="InterPro" id="IPR001107">
    <property type="entry name" value="Band_7"/>
</dbReference>
<reference evidence="9" key="1">
    <citation type="submission" date="2018-10" db="EMBL/GenBank/DDBJ databases">
        <authorList>
            <person name="Gruber-Vodicka H."/>
            <person name="Jaeckle O."/>
        </authorList>
    </citation>
    <scope>NUCLEOTIDE SEQUENCE</scope>
</reference>
<dbReference type="GO" id="GO:0016020">
    <property type="term" value="C:membrane"/>
    <property type="evidence" value="ECO:0007669"/>
    <property type="project" value="UniProtKB-SubCell"/>
</dbReference>
<dbReference type="SUPFAM" id="SSF117892">
    <property type="entry name" value="Band 7/SPFH domain"/>
    <property type="match status" value="1"/>
</dbReference>
<feature type="coiled-coil region" evidence="6">
    <location>
        <begin position="242"/>
        <end position="269"/>
    </location>
</feature>
<keyword evidence="6" id="KW-0175">Coiled coil</keyword>
<dbReference type="Pfam" id="PF12221">
    <property type="entry name" value="HflK_N"/>
    <property type="match status" value="1"/>
</dbReference>
<dbReference type="Pfam" id="PF01145">
    <property type="entry name" value="Band_7"/>
    <property type="match status" value="1"/>
</dbReference>
<dbReference type="PANTHER" id="PTHR43327:SF2">
    <property type="entry name" value="MODULATOR OF FTSH PROTEASE HFLK"/>
    <property type="match status" value="1"/>
</dbReference>
<dbReference type="InterPro" id="IPR020980">
    <property type="entry name" value="Membrane_HflK_N"/>
</dbReference>
<comment type="subcellular location">
    <subcellularLocation>
        <location evidence="1">Membrane</location>
    </subcellularLocation>
</comment>
<evidence type="ECO:0000256" key="7">
    <source>
        <dbReference type="SAM" id="MobiDB-lite"/>
    </source>
</evidence>
<dbReference type="CDD" id="cd03404">
    <property type="entry name" value="SPFH_HflK"/>
    <property type="match status" value="1"/>
</dbReference>
<gene>
    <name evidence="9" type="ORF">RIEGSTA812A_PEG_1275</name>
</gene>
<dbReference type="InterPro" id="IPR010201">
    <property type="entry name" value="HflK"/>
</dbReference>
<sequence>MSWNSPGGGPWGSGQGPWGHGPTGGGPPTLDLEELLRRSQDRFRHFLPGGTNSSRSIIVLIFLVVTVWGMSGFYRVQTDEQGVVMIFGRHVDDVGPGLHYNLPTPVGAVYKPKVTIENQVEIGYRSEQRGRLTSPRDVSEESLMLTGDENTVDIDFTVIWDVKDAAAFLFNIRDPGNTVRVAAESAMREVIGQTPIQVAMTEGRDVIEQRSLETLQRLLDQYQAGIRIKRVQLAKVDPPTEVVDAFNDVQRAKADRERLRNEAEAYRNSIIPTARGDAERLVQEAQAYREEVVNRAQGDASRFLAVLSAYVINREVTERRLYYETMENLLRGAAGKIVVDGAGAQGVLPYLPLTEIGKTSKHFGSVSPSTGSRSGDGRR</sequence>
<dbReference type="InterPro" id="IPR036013">
    <property type="entry name" value="Band_7/SPFH_dom_sf"/>
</dbReference>
<feature type="region of interest" description="Disordered" evidence="7">
    <location>
        <begin position="1"/>
        <end position="31"/>
    </location>
</feature>
<evidence type="ECO:0000256" key="2">
    <source>
        <dbReference type="ARBA" id="ARBA00006971"/>
    </source>
</evidence>
<evidence type="ECO:0000313" key="9">
    <source>
        <dbReference type="EMBL" id="VBB69802.1"/>
    </source>
</evidence>
<evidence type="ECO:0000256" key="1">
    <source>
        <dbReference type="ARBA" id="ARBA00004370"/>
    </source>
</evidence>
<dbReference type="InterPro" id="IPR050710">
    <property type="entry name" value="Band7/mec-2_domain"/>
</dbReference>
<keyword evidence="5" id="KW-0472">Membrane</keyword>
<name>A0A484HD91_9ZZZZ</name>
<evidence type="ECO:0000256" key="4">
    <source>
        <dbReference type="ARBA" id="ARBA00022989"/>
    </source>
</evidence>